<keyword evidence="9 10" id="KW-0472">Membrane</keyword>
<organism evidence="11 12">
    <name type="scientific">Aeromicrobium flavum</name>
    <dbReference type="NCBI Taxonomy" id="416568"/>
    <lineage>
        <taxon>Bacteria</taxon>
        <taxon>Bacillati</taxon>
        <taxon>Actinomycetota</taxon>
        <taxon>Actinomycetes</taxon>
        <taxon>Propionibacteriales</taxon>
        <taxon>Nocardioidaceae</taxon>
        <taxon>Aeromicrobium</taxon>
    </lineage>
</organism>
<evidence type="ECO:0000256" key="7">
    <source>
        <dbReference type="ARBA" id="ARBA00022989"/>
    </source>
</evidence>
<evidence type="ECO:0000256" key="2">
    <source>
        <dbReference type="ARBA" id="ARBA00006742"/>
    </source>
</evidence>
<dbReference type="PANTHER" id="PTHR33909">
    <property type="entry name" value="SEC TRANSLOCON ACCESSORY COMPLEX SUBUNIT YAJC"/>
    <property type="match status" value="1"/>
</dbReference>
<dbReference type="Proteomes" id="UP000321769">
    <property type="component" value="Unassembled WGS sequence"/>
</dbReference>
<evidence type="ECO:0000256" key="9">
    <source>
        <dbReference type="ARBA" id="ARBA00023136"/>
    </source>
</evidence>
<comment type="subcellular location">
    <subcellularLocation>
        <location evidence="1">Cell membrane</location>
        <topology evidence="1">Single-pass membrane protein</topology>
    </subcellularLocation>
</comment>
<comment type="similarity">
    <text evidence="2">Belongs to the YajC family.</text>
</comment>
<comment type="caution">
    <text evidence="11">The sequence shown here is derived from an EMBL/GenBank/DDBJ whole genome shotgun (WGS) entry which is preliminary data.</text>
</comment>
<gene>
    <name evidence="11" type="ORF">AFL01nite_03690</name>
</gene>
<keyword evidence="4" id="KW-1003">Cell membrane</keyword>
<keyword evidence="5 10" id="KW-0812">Transmembrane</keyword>
<evidence type="ECO:0000256" key="3">
    <source>
        <dbReference type="ARBA" id="ARBA00022448"/>
    </source>
</evidence>
<dbReference type="InterPro" id="IPR003849">
    <property type="entry name" value="Preprotein_translocase_YajC"/>
</dbReference>
<evidence type="ECO:0000256" key="10">
    <source>
        <dbReference type="SAM" id="Phobius"/>
    </source>
</evidence>
<evidence type="ECO:0000256" key="1">
    <source>
        <dbReference type="ARBA" id="ARBA00004162"/>
    </source>
</evidence>
<evidence type="ECO:0000313" key="11">
    <source>
        <dbReference type="EMBL" id="GEO88042.1"/>
    </source>
</evidence>
<keyword evidence="8" id="KW-0811">Translocation</keyword>
<dbReference type="AlphaFoldDB" id="A0A512HRF9"/>
<evidence type="ECO:0000256" key="6">
    <source>
        <dbReference type="ARBA" id="ARBA00022927"/>
    </source>
</evidence>
<evidence type="ECO:0000313" key="12">
    <source>
        <dbReference type="Proteomes" id="UP000321769"/>
    </source>
</evidence>
<evidence type="ECO:0000256" key="8">
    <source>
        <dbReference type="ARBA" id="ARBA00023010"/>
    </source>
</evidence>
<evidence type="ECO:0000256" key="4">
    <source>
        <dbReference type="ARBA" id="ARBA00022475"/>
    </source>
</evidence>
<accession>A0A512HRF9</accession>
<reference evidence="11 12" key="1">
    <citation type="submission" date="2019-07" db="EMBL/GenBank/DDBJ databases">
        <title>Whole genome shotgun sequence of Aeromicrobium flavum NBRC 107625.</title>
        <authorList>
            <person name="Hosoyama A."/>
            <person name="Uohara A."/>
            <person name="Ohji S."/>
            <person name="Ichikawa N."/>
        </authorList>
    </citation>
    <scope>NUCLEOTIDE SEQUENCE [LARGE SCALE GENOMIC DNA]</scope>
    <source>
        <strain evidence="11 12">NBRC 107625</strain>
    </source>
</reference>
<evidence type="ECO:0008006" key="13">
    <source>
        <dbReference type="Google" id="ProtNLM"/>
    </source>
</evidence>
<feature type="transmembrane region" description="Helical" evidence="10">
    <location>
        <begin position="6"/>
        <end position="24"/>
    </location>
</feature>
<keyword evidence="6" id="KW-0653">Protein transport</keyword>
<dbReference type="RefSeq" id="WP_146825380.1">
    <property type="nucleotide sequence ID" value="NZ_BAAAYQ010000001.1"/>
</dbReference>
<dbReference type="GO" id="GO:0015031">
    <property type="term" value="P:protein transport"/>
    <property type="evidence" value="ECO:0007669"/>
    <property type="project" value="UniProtKB-KW"/>
</dbReference>
<sequence>MTPADFIPLALLAVVFFLLIIRPMRERQRQFTALKKMQDALEPGARVMISSGIHGIIRTLDDETVGLEIAPNVVITVARAAVAEVSDAPG</sequence>
<keyword evidence="12" id="KW-1185">Reference proteome</keyword>
<dbReference type="Pfam" id="PF02699">
    <property type="entry name" value="YajC"/>
    <property type="match status" value="1"/>
</dbReference>
<proteinExistence type="inferred from homology"/>
<keyword evidence="7 10" id="KW-1133">Transmembrane helix</keyword>
<evidence type="ECO:0000256" key="5">
    <source>
        <dbReference type="ARBA" id="ARBA00022692"/>
    </source>
</evidence>
<dbReference type="NCBIfam" id="TIGR00739">
    <property type="entry name" value="yajC"/>
    <property type="match status" value="1"/>
</dbReference>
<dbReference type="GO" id="GO:0005886">
    <property type="term" value="C:plasma membrane"/>
    <property type="evidence" value="ECO:0007669"/>
    <property type="project" value="UniProtKB-SubCell"/>
</dbReference>
<dbReference type="EMBL" id="BJZQ01000001">
    <property type="protein sequence ID" value="GEO88042.1"/>
    <property type="molecule type" value="Genomic_DNA"/>
</dbReference>
<dbReference type="OrthoDB" id="3711957at2"/>
<name>A0A512HRF9_9ACTN</name>
<dbReference type="PANTHER" id="PTHR33909:SF1">
    <property type="entry name" value="SEC TRANSLOCON ACCESSORY COMPLEX SUBUNIT YAJC"/>
    <property type="match status" value="1"/>
</dbReference>
<protein>
    <recommendedName>
        <fullName evidence="13">Preprotein translocase subunit YajC</fullName>
    </recommendedName>
</protein>
<keyword evidence="3" id="KW-0813">Transport</keyword>
<dbReference type="SMART" id="SM01323">
    <property type="entry name" value="YajC"/>
    <property type="match status" value="1"/>
</dbReference>